<evidence type="ECO:0000313" key="3">
    <source>
        <dbReference type="Proteomes" id="UP000076408"/>
    </source>
</evidence>
<dbReference type="VEuPathDB" id="VectorBase:ASTEI11489"/>
<proteinExistence type="predicted"/>
<evidence type="ECO:0000256" key="1">
    <source>
        <dbReference type="SAM" id="MobiDB-lite"/>
    </source>
</evidence>
<protein>
    <submittedName>
        <fullName evidence="2">Uncharacterized protein</fullName>
    </submittedName>
</protein>
<accession>A0A182YSQ3</accession>
<reference evidence="3" key="1">
    <citation type="journal article" date="2014" name="Genome Biol.">
        <title>Genome analysis of a major urban malaria vector mosquito, Anopheles stephensi.</title>
        <authorList>
            <person name="Jiang X."/>
            <person name="Peery A."/>
            <person name="Hall A.B."/>
            <person name="Sharma A."/>
            <person name="Chen X.G."/>
            <person name="Waterhouse R.M."/>
            <person name="Komissarov A."/>
            <person name="Riehle M.M."/>
            <person name="Shouche Y."/>
            <person name="Sharakhova M.V."/>
            <person name="Lawson D."/>
            <person name="Pakpour N."/>
            <person name="Arensburger P."/>
            <person name="Davidson V.L."/>
            <person name="Eiglmeier K."/>
            <person name="Emrich S."/>
            <person name="George P."/>
            <person name="Kennedy R.C."/>
            <person name="Mane S.P."/>
            <person name="Maslen G."/>
            <person name="Oringanje C."/>
            <person name="Qi Y."/>
            <person name="Settlage R."/>
            <person name="Tojo M."/>
            <person name="Tubio J.M."/>
            <person name="Unger M.F."/>
            <person name="Wang B."/>
            <person name="Vernick K.D."/>
            <person name="Ribeiro J.M."/>
            <person name="James A.A."/>
            <person name="Michel K."/>
            <person name="Riehle M.A."/>
            <person name="Luckhart S."/>
            <person name="Sharakhov I.V."/>
            <person name="Tu Z."/>
        </authorList>
    </citation>
    <scope>NUCLEOTIDE SEQUENCE [LARGE SCALE GENOMIC DNA]</scope>
    <source>
        <strain evidence="3">Indian</strain>
    </source>
</reference>
<dbReference type="AlphaFoldDB" id="A0A182YSQ3"/>
<organism evidence="2 3">
    <name type="scientific">Anopheles stephensi</name>
    <name type="common">Indo-Pakistan malaria mosquito</name>
    <dbReference type="NCBI Taxonomy" id="30069"/>
    <lineage>
        <taxon>Eukaryota</taxon>
        <taxon>Metazoa</taxon>
        <taxon>Ecdysozoa</taxon>
        <taxon>Arthropoda</taxon>
        <taxon>Hexapoda</taxon>
        <taxon>Insecta</taxon>
        <taxon>Pterygota</taxon>
        <taxon>Neoptera</taxon>
        <taxon>Endopterygota</taxon>
        <taxon>Diptera</taxon>
        <taxon>Nematocera</taxon>
        <taxon>Culicoidea</taxon>
        <taxon>Culicidae</taxon>
        <taxon>Anophelinae</taxon>
        <taxon>Anopheles</taxon>
    </lineage>
</organism>
<name>A0A182YSQ3_ANOST</name>
<evidence type="ECO:0000313" key="2">
    <source>
        <dbReference type="EnsemblMetazoa" id="ASTEI11489-PA"/>
    </source>
</evidence>
<keyword evidence="3" id="KW-1185">Reference proteome</keyword>
<reference evidence="2" key="2">
    <citation type="submission" date="2020-05" db="UniProtKB">
        <authorList>
            <consortium name="EnsemblMetazoa"/>
        </authorList>
    </citation>
    <scope>IDENTIFICATION</scope>
    <source>
        <strain evidence="2">Indian</strain>
    </source>
</reference>
<sequence>MLQHIIIDPSEQYNQYNLSNEDCSIERLEEEYIAEPDLEENDDTNKENVQFTKVFDLPSTPHRSQKHRNYKSRFYPVLTAGERLQEMSFKEEEQLRQQEERKRKAVERQEAKELPETEQKAKKEARLKKKLE</sequence>
<dbReference type="Proteomes" id="UP000076408">
    <property type="component" value="Unassembled WGS sequence"/>
</dbReference>
<dbReference type="EnsemblMetazoa" id="ASTEI11489-RA">
    <property type="protein sequence ID" value="ASTEI11489-PA"/>
    <property type="gene ID" value="ASTEI11489"/>
</dbReference>
<feature type="region of interest" description="Disordered" evidence="1">
    <location>
        <begin position="87"/>
        <end position="132"/>
    </location>
</feature>